<gene>
    <name evidence="3" type="primary">LOC101858143</name>
</gene>
<keyword evidence="2" id="KW-1185">Reference proteome</keyword>
<evidence type="ECO:0000313" key="2">
    <source>
        <dbReference type="Proteomes" id="UP000694888"/>
    </source>
</evidence>
<sequence length="730" mass="81226">METLESDMSMQRGRGRGEGGGVRPKTRRKEEKREVSLDATLEEDSDVTDVSTPRAVNQSPSKPVSRRSSAGGDAANQSPAKTRRPASHQQTASETEDEMRAISAAKLKHRQSQSESLQTSDKEETTQRKRLKSPPPPPRPSSRGSPTTDLFRTRERRDSGASGRSHRRGAEIDRQDEPEGAGLRQRQGPPADRPRSRQGRGREPPLVLPGDSYNTEIAERVKEYESRSAASSDVEVGSSVTRASSTNSNRLKALQDEIERLKEGVAQANEKASQRPPAPPPQPAYQPPPPPPPSQPPGAVQNGRQEPEYYDPFDDPYGFMRMPRRRANSFSGGREREWDEWYWTLPQNRQYDGGDIPLGYAAADAYADNPRNTRGGERNTRENVKNRLRQKRMDRRARGDAHTGSDPALATPESALPSTQPGGVSVGGAMDEQTAAMYDYYVPSRYSAQGMRQQLAARGYFTTPSGAKIYSSTGEDGDNEEEEEEHVVTLRTGQQAGTLGAQTQNRPWYQIRRAPRPFSAQPGQFAGGLQGQGQYLGGRRSQSQEEMSHSSPGLALYGQTTTASQACPMCGGASYHTHSNYVHQPATSVPAHTSRTYRRSGSTSRSPPRQRSRSASHTRQYNGDRSRRRYAVREYSTLSDSDGEERQRRRSRSLSRGRSRGRSQHQGEGRASRRRRSDSLSDQSGDEEMNLDRSLSLSVDISRLTKKMLGTLRSELRRSKDKREFGSSYW</sequence>
<feature type="compositionally biased region" description="Basic and acidic residues" evidence="1">
    <location>
        <begin position="714"/>
        <end position="730"/>
    </location>
</feature>
<feature type="region of interest" description="Disordered" evidence="1">
    <location>
        <begin position="1"/>
        <end position="335"/>
    </location>
</feature>
<feature type="compositionally biased region" description="Basic residues" evidence="1">
    <location>
        <begin position="386"/>
        <end position="395"/>
    </location>
</feature>
<feature type="compositionally biased region" description="Polar residues" evidence="1">
    <location>
        <begin position="48"/>
        <end position="68"/>
    </location>
</feature>
<feature type="region of interest" description="Disordered" evidence="1">
    <location>
        <begin position="585"/>
        <end position="730"/>
    </location>
</feature>
<reference evidence="3" key="1">
    <citation type="submission" date="2025-08" db="UniProtKB">
        <authorList>
            <consortium name="RefSeq"/>
        </authorList>
    </citation>
    <scope>IDENTIFICATION</scope>
</reference>
<feature type="compositionally biased region" description="Basic and acidic residues" evidence="1">
    <location>
        <begin position="192"/>
        <end position="203"/>
    </location>
</feature>
<feature type="compositionally biased region" description="Basic and acidic residues" evidence="1">
    <location>
        <begin position="217"/>
        <end position="226"/>
    </location>
</feature>
<feature type="compositionally biased region" description="Basic residues" evidence="1">
    <location>
        <begin position="648"/>
        <end position="663"/>
    </location>
</feature>
<feature type="compositionally biased region" description="Gly residues" evidence="1">
    <location>
        <begin position="525"/>
        <end position="536"/>
    </location>
</feature>
<feature type="compositionally biased region" description="Basic and acidic residues" evidence="1">
    <location>
        <begin position="374"/>
        <end position="385"/>
    </location>
</feature>
<feature type="region of interest" description="Disordered" evidence="1">
    <location>
        <begin position="518"/>
        <end position="555"/>
    </location>
</feature>
<dbReference type="RefSeq" id="XP_012945243.1">
    <property type="nucleotide sequence ID" value="XM_013089789.2"/>
</dbReference>
<feature type="compositionally biased region" description="Polar residues" evidence="1">
    <location>
        <begin position="238"/>
        <end position="250"/>
    </location>
</feature>
<feature type="region of interest" description="Disordered" evidence="1">
    <location>
        <begin position="364"/>
        <end position="424"/>
    </location>
</feature>
<dbReference type="Proteomes" id="UP000694888">
    <property type="component" value="Unplaced"/>
</dbReference>
<accession>A0ABM1ACT9</accession>
<organism evidence="2 3">
    <name type="scientific">Aplysia californica</name>
    <name type="common">California sea hare</name>
    <dbReference type="NCBI Taxonomy" id="6500"/>
    <lineage>
        <taxon>Eukaryota</taxon>
        <taxon>Metazoa</taxon>
        <taxon>Spiralia</taxon>
        <taxon>Lophotrochozoa</taxon>
        <taxon>Mollusca</taxon>
        <taxon>Gastropoda</taxon>
        <taxon>Heterobranchia</taxon>
        <taxon>Euthyneura</taxon>
        <taxon>Tectipleura</taxon>
        <taxon>Aplysiida</taxon>
        <taxon>Aplysioidea</taxon>
        <taxon>Aplysiidae</taxon>
        <taxon>Aplysia</taxon>
    </lineage>
</organism>
<proteinExistence type="predicted"/>
<feature type="compositionally biased region" description="Basic and acidic residues" evidence="1">
    <location>
        <begin position="168"/>
        <end position="177"/>
    </location>
</feature>
<name>A0ABM1ACT9_APLCA</name>
<feature type="compositionally biased region" description="Basic and acidic residues" evidence="1">
    <location>
        <begin position="253"/>
        <end position="263"/>
    </location>
</feature>
<evidence type="ECO:0000313" key="3">
    <source>
        <dbReference type="RefSeq" id="XP_012945243.1"/>
    </source>
</evidence>
<evidence type="ECO:0000256" key="1">
    <source>
        <dbReference type="SAM" id="MobiDB-lite"/>
    </source>
</evidence>
<dbReference type="GeneID" id="101858143"/>
<feature type="compositionally biased region" description="Pro residues" evidence="1">
    <location>
        <begin position="276"/>
        <end position="296"/>
    </location>
</feature>
<protein>
    <submittedName>
        <fullName evidence="3">Serine/arginine repetitive matrix protein 2</fullName>
    </submittedName>
</protein>